<dbReference type="GO" id="GO:0005524">
    <property type="term" value="F:ATP binding"/>
    <property type="evidence" value="ECO:0007669"/>
    <property type="project" value="InterPro"/>
</dbReference>
<feature type="domain" description="Helicase C-terminal" evidence="3">
    <location>
        <begin position="2268"/>
        <end position="2431"/>
    </location>
</feature>
<evidence type="ECO:0000313" key="5">
    <source>
        <dbReference type="Proteomes" id="UP000095390"/>
    </source>
</evidence>
<dbReference type="InterPro" id="IPR029063">
    <property type="entry name" value="SAM-dependent_MTases_sf"/>
</dbReference>
<dbReference type="SUPFAM" id="SSF53335">
    <property type="entry name" value="S-adenosyl-L-methionine-dependent methyltransferases"/>
    <property type="match status" value="1"/>
</dbReference>
<feature type="compositionally biased region" description="Basic and acidic residues" evidence="2">
    <location>
        <begin position="269"/>
        <end position="295"/>
    </location>
</feature>
<dbReference type="InterPro" id="IPR001650">
    <property type="entry name" value="Helicase_C-like"/>
</dbReference>
<dbReference type="GO" id="GO:0032259">
    <property type="term" value="P:methylation"/>
    <property type="evidence" value="ECO:0007669"/>
    <property type="project" value="UniProtKB-KW"/>
</dbReference>
<protein>
    <submittedName>
        <fullName evidence="4">DNA methylase</fullName>
    </submittedName>
</protein>
<dbReference type="PROSITE" id="PS51194">
    <property type="entry name" value="HELICASE_CTER"/>
    <property type="match status" value="1"/>
</dbReference>
<evidence type="ECO:0000259" key="3">
    <source>
        <dbReference type="PROSITE" id="PS51194"/>
    </source>
</evidence>
<dbReference type="InterPro" id="IPR052933">
    <property type="entry name" value="DNA_Protect_Modify"/>
</dbReference>
<keyword evidence="4" id="KW-0489">Methyltransferase</keyword>
<dbReference type="GO" id="GO:0016787">
    <property type="term" value="F:hydrolase activity"/>
    <property type="evidence" value="ECO:0007669"/>
    <property type="project" value="InterPro"/>
</dbReference>
<accession>A0A173TAA2</accession>
<dbReference type="InterPro" id="IPR006935">
    <property type="entry name" value="Helicase/UvrB_N"/>
</dbReference>
<dbReference type="InterPro" id="IPR027417">
    <property type="entry name" value="P-loop_NTPase"/>
</dbReference>
<dbReference type="SMART" id="SM00490">
    <property type="entry name" value="HELICc"/>
    <property type="match status" value="1"/>
</dbReference>
<feature type="compositionally biased region" description="Basic and acidic residues" evidence="2">
    <location>
        <begin position="344"/>
        <end position="382"/>
    </location>
</feature>
<name>A0A173TAA2_9FIRM</name>
<evidence type="ECO:0000313" key="4">
    <source>
        <dbReference type="EMBL" id="CUM98979.1"/>
    </source>
</evidence>
<dbReference type="GO" id="GO:0008168">
    <property type="term" value="F:methyltransferase activity"/>
    <property type="evidence" value="ECO:0007669"/>
    <property type="project" value="UniProtKB-KW"/>
</dbReference>
<dbReference type="Gene3D" id="3.40.50.150">
    <property type="entry name" value="Vaccinia Virus protein VP39"/>
    <property type="match status" value="1"/>
</dbReference>
<evidence type="ECO:0000256" key="1">
    <source>
        <dbReference type="SAM" id="Coils"/>
    </source>
</evidence>
<feature type="compositionally biased region" description="Low complexity" evidence="2">
    <location>
        <begin position="300"/>
        <end position="309"/>
    </location>
</feature>
<dbReference type="InterPro" id="IPR014001">
    <property type="entry name" value="Helicase_ATP-bd"/>
</dbReference>
<sequence>MAMTLPTAEDLFEETVRKVSSTPQEWLKFLNTASRVYQYTFDAQLMIYAQRPNAIGCTSFEKWKQMNHYVKRGTQGIALIVRNSENRKLRYVYDYSDTGVASNVPETDIRKPYIWSLGEDGQEDLCDYINNKYDIRPQNKDLGLVLKQLIEETVNDVIDDEISEILKEKQGSYLEDLDIDTIRKEYRELFIHSAWYMLLRRCGIEPGDYMYLEDFRAITDFNNINVISCLGTPVSEQCSFVLKDISRYLWQKNLQKNRAESIVQSNQREYNKDNKTQEQKRGVNRNDVDIHKEGGRTAVSGSGIKGSSEGIHREIRSNESRLSGAASEIKVYGDDDDRGNQSTYDRHSETGRGENGRTDARTDEDSRSNRGTEGSRSDEVGRTRKQLQTAGGGDNQRRDYIQLSLFPENPQEQAEYGTAAGNTPAAVFAFPDNYIDECLRTGGNNELSLEYVLLDLAQENPQKILAKDLKENWKGGKGLAMPDGIKVSVWYNEEGISFRRGNGARKNPERLLSWEEAAERIEILYRNGQFTTRELSENAISTIREETAGLIAFFYKEDMGQSRWGNIHSEAVISIIEELKATAGIKKLYDEISLFGTARAGSISQWQEKRCENLAERLYKLGNLSPLVPQNVQEIAPMVFITADEIDRLLQEGGIVEGGKRRILSFYQQEPAPDTKTAINFLKQEYGMGGHSHSISESRNSNEWHDAKGFHLEKGNVQKKLTWKEAEKRIRTLIENKEYPYIHQEAKTETRENVPNFGTQEEKKADTIQFQIDFSEHDILSHYDKEKKAYVTAKMSFAAANRLFAELDEQEMEQQENEGEGYSYYKTAFSIYAIINGEEYSFQGRYDIGSEGKSLIEHIQEYYDYCLSPDCMYRQYWEEDGVLEEKIEQLTKYNENFLPYLESHLDLTPAERKQITALIHKEEPEVLQDKKYEIMDTGRIDFPFDVQEWTRENNEFVFSGRNKYCKSREEASAWIEEQQKESNLIEVAVESSEDYEDIAGSFVTAVDTEGNRQPVYRLIQKGNDGLETYLPETILFYSEKEAKNYIKSHADEIREISYDEMINWAAEIREDRIAATELQEEILDTDNIAITPVSNDRGQNYHIPKEELGTGTTREKCWKNILAIETVKQLDQEQRKATREEQDILADYVGWGGIADVFDVNKSQWQEERERIHTALTPEEYRSAEESVLNAHYTQPLIIKAMYQVLENMGFSRGRILEPSCGIGNFFGLVPEDMDGSTLYGVELDRMSAKIAGYLYPEANIQNIGFERTNYPDGYFDVAIGNVPFGDYRVNDSVYNSHGFLIHDYFFAKTLDKLRAGGVAAYITTKGTMDKESTKVREFLFKKAELLGAIRLPNTAFKNAGTKVTADILFLQKREKEIENPEWIAVTEDAQGFRINSYFVQHPEMILGTMQEISGPYGMETTCVEKEGVPLGERLRAAISHITGHIPERVEEERAEFRYGEEQQADAPNASEVRMYSYVLSDTGEVYYKNESGLEQKETAKTAKARITGMVAIRDCVRELIRLQMEETEDADTKISAEQARLNALYDSYTAKWGLLNSTANKRAFSEDSSYPLLCSLEKLDEDGNLDRKADMFTKRTIRKSETITHVDTANEALAVSLEENGKVDLAFMSGLCGKSAEQITEELTGVIFKNPDTQVWETADEYLSGNVREKLRVAERISENDTGYKSNVEALKKVQPKKLDASEIEVRLGTMWIPLEVYDQFMRETFQPPQYIKDIIKLQYSKYTGEWNIEGKNTDRSILVTNTYGTKRATAYRLLESSLNLKNIQIFDTYTDTEGKEHRELNKKETILASQKQDMIKEKFKDWIFRDRERREMLVSIYNEKFNSIRPRQFDGRHLEFPGMNPEITLKPHQKNAIAHQLYGRNTLLAHCVGAGKTFEMAAAAMEAKRIGLAHKSLFVVPNHLTEQWGAEFLTLYPAANILVATKKDFRPENRKRFCARIATGDYDAIIIGHSQFEKIPLSAERQRAVLESQIDEIEIAITLAKKEQGENYTIKQMVKSRKSLEVRLEKLNEKKKDDVVTFEELGVDRLFVDESHGFKNLFLYTKMRNVAGVAQSESQKSMDMYNKCRYMDEITGGKGITFATGTPVSNSMTELYTIQRYLQYDRLQEMELGMFDNWASAFGETVTALELSPEGSGYRMKTRFANFFNLPELMSVFQEVADIQTADMLRLPVPEAEYENIVLPASEEQKEILESLSERADRVRNREVDPSEDNMLKITTDGRKLALDQRLINDMLPDTENNKVSACAEKCFEIWKETKEQRSAQLIFCDSSTPKKDGTFNVYDALKEKLMQKGVPEQEIAFIHDANTDVQKAKLFTKVRSGQVRFLLGSTSKMGAGTNVQDKLIALHHLDVPWRPADIEQQEGRILRQGNQNEKVKIFRYITENTFDAYSWQLIENKQKFIGQIMTSKSPVRSCQDVDEAALSYAEVKALATGNPKIKEKMDLDIQVTKLKMLKANYESNLFRLQDAIAVEYPQQIAKYEELTAAYEADIAHLDTAMNTPFSMEIHGITYDNEKTAGEILVQACTKMKKEHTDAADIGTFKGFKMKVSYSLFDNSFYVKLTRESSVTVEVKKDPVRNIERILTALRKMPGQKDVAEERLEGARQQLVQAKEEVNKPFEKENELRSVQERLTKINAELDMKPKEEPKKMIKKEELKKCL</sequence>
<dbReference type="GO" id="GO:0003677">
    <property type="term" value="F:DNA binding"/>
    <property type="evidence" value="ECO:0007669"/>
    <property type="project" value="InterPro"/>
</dbReference>
<dbReference type="InterPro" id="IPR041045">
    <property type="entry name" value="LPD25"/>
</dbReference>
<dbReference type="Pfam" id="PF18840">
    <property type="entry name" value="LPD25"/>
    <property type="match status" value="1"/>
</dbReference>
<feature type="coiled-coil region" evidence="1">
    <location>
        <begin position="1985"/>
        <end position="2032"/>
    </location>
</feature>
<keyword evidence="4" id="KW-0808">Transferase</keyword>
<feature type="region of interest" description="Disordered" evidence="2">
    <location>
        <begin position="265"/>
        <end position="398"/>
    </location>
</feature>
<organism evidence="4 5">
    <name type="scientific">Anaerobutyricum hallii</name>
    <dbReference type="NCBI Taxonomy" id="39488"/>
    <lineage>
        <taxon>Bacteria</taxon>
        <taxon>Bacillati</taxon>
        <taxon>Bacillota</taxon>
        <taxon>Clostridia</taxon>
        <taxon>Lachnospirales</taxon>
        <taxon>Lachnospiraceae</taxon>
        <taxon>Anaerobutyricum</taxon>
    </lineage>
</organism>
<keyword evidence="1" id="KW-0175">Coiled coil</keyword>
<dbReference type="SUPFAM" id="SSF52540">
    <property type="entry name" value="P-loop containing nucleoside triphosphate hydrolases"/>
    <property type="match status" value="2"/>
</dbReference>
<dbReference type="PANTHER" id="PTHR41313">
    <property type="entry name" value="ADENINE-SPECIFIC METHYLTRANSFERASE"/>
    <property type="match status" value="1"/>
</dbReference>
<feature type="compositionally biased region" description="Basic and acidic residues" evidence="2">
    <location>
        <begin position="310"/>
        <end position="319"/>
    </location>
</feature>
<reference evidence="4 5" key="1">
    <citation type="submission" date="2015-09" db="EMBL/GenBank/DDBJ databases">
        <authorList>
            <consortium name="Pathogen Informatics"/>
        </authorList>
    </citation>
    <scope>NUCLEOTIDE SEQUENCE [LARGE SCALE GENOMIC DNA]</scope>
    <source>
        <strain evidence="4 5">2789STDY5834966</strain>
    </source>
</reference>
<dbReference type="SMART" id="SM00487">
    <property type="entry name" value="DEXDc"/>
    <property type="match status" value="1"/>
</dbReference>
<dbReference type="Pfam" id="PF04851">
    <property type="entry name" value="ResIII"/>
    <property type="match status" value="1"/>
</dbReference>
<dbReference type="Proteomes" id="UP000095390">
    <property type="component" value="Unassembled WGS sequence"/>
</dbReference>
<proteinExistence type="predicted"/>
<dbReference type="Pfam" id="PF00271">
    <property type="entry name" value="Helicase_C"/>
    <property type="match status" value="1"/>
</dbReference>
<evidence type="ECO:0000256" key="2">
    <source>
        <dbReference type="SAM" id="MobiDB-lite"/>
    </source>
</evidence>
<gene>
    <name evidence="4" type="ORF">ERS852578_01503</name>
</gene>
<dbReference type="PANTHER" id="PTHR41313:SF1">
    <property type="entry name" value="DNA METHYLASE ADENINE-SPECIFIC DOMAIN-CONTAINING PROTEIN"/>
    <property type="match status" value="1"/>
</dbReference>
<dbReference type="Gene3D" id="3.40.50.300">
    <property type="entry name" value="P-loop containing nucleotide triphosphate hydrolases"/>
    <property type="match status" value="2"/>
</dbReference>
<dbReference type="EMBL" id="CYYC01000016">
    <property type="protein sequence ID" value="CUM98979.1"/>
    <property type="molecule type" value="Genomic_DNA"/>
</dbReference>